<keyword evidence="3" id="KW-1185">Reference proteome</keyword>
<comment type="caution">
    <text evidence="2">The sequence shown here is derived from an EMBL/GenBank/DDBJ whole genome shotgun (WGS) entry which is preliminary data.</text>
</comment>
<protein>
    <submittedName>
        <fullName evidence="2">DUF222 domain-containing protein</fullName>
    </submittedName>
</protein>
<organism evidence="2 3">
    <name type="scientific">Microbacterium rhizomatis</name>
    <dbReference type="NCBI Taxonomy" id="1631477"/>
    <lineage>
        <taxon>Bacteria</taxon>
        <taxon>Bacillati</taxon>
        <taxon>Actinomycetota</taxon>
        <taxon>Actinomycetes</taxon>
        <taxon>Micrococcales</taxon>
        <taxon>Microbacteriaceae</taxon>
        <taxon>Microbacterium</taxon>
    </lineage>
</organism>
<dbReference type="Pfam" id="PF13391">
    <property type="entry name" value="HNH_2"/>
    <property type="match status" value="1"/>
</dbReference>
<dbReference type="Pfam" id="PF02720">
    <property type="entry name" value="DUF222"/>
    <property type="match status" value="1"/>
</dbReference>
<accession>A0A5J5IZV2</accession>
<dbReference type="Proteomes" id="UP000325827">
    <property type="component" value="Unassembled WGS sequence"/>
</dbReference>
<proteinExistence type="predicted"/>
<evidence type="ECO:0000313" key="2">
    <source>
        <dbReference type="EMBL" id="KAA9107912.1"/>
    </source>
</evidence>
<name>A0A5J5IZV2_9MICO</name>
<dbReference type="OrthoDB" id="5177627at2"/>
<dbReference type="InterPro" id="IPR003615">
    <property type="entry name" value="HNH_nuc"/>
</dbReference>
<evidence type="ECO:0000259" key="1">
    <source>
        <dbReference type="SMART" id="SM00507"/>
    </source>
</evidence>
<reference evidence="3" key="1">
    <citation type="submission" date="2019-09" db="EMBL/GenBank/DDBJ databases">
        <title>Mumia zhuanghuii sp. nov. isolated from the intestinal contents of plateau pika (Ochotona curzoniae) in the Qinghai-Tibet plateau of China.</title>
        <authorList>
            <person name="Tian Z."/>
        </authorList>
    </citation>
    <scope>NUCLEOTIDE SEQUENCE [LARGE SCALE GENOMIC DNA]</scope>
    <source>
        <strain evidence="3">JCM 30598</strain>
    </source>
</reference>
<gene>
    <name evidence="2" type="ORF">F6B43_10830</name>
</gene>
<dbReference type="InterPro" id="IPR003870">
    <property type="entry name" value="DUF222"/>
</dbReference>
<dbReference type="SMART" id="SM00507">
    <property type="entry name" value="HNHc"/>
    <property type="match status" value="1"/>
</dbReference>
<feature type="domain" description="HNH nuclease" evidence="1">
    <location>
        <begin position="386"/>
        <end position="438"/>
    </location>
</feature>
<dbReference type="AlphaFoldDB" id="A0A5J5IZV2"/>
<dbReference type="CDD" id="cd00085">
    <property type="entry name" value="HNHc"/>
    <property type="match status" value="1"/>
</dbReference>
<evidence type="ECO:0000313" key="3">
    <source>
        <dbReference type="Proteomes" id="UP000325827"/>
    </source>
</evidence>
<dbReference type="EMBL" id="VYSA01000002">
    <property type="protein sequence ID" value="KAA9107912.1"/>
    <property type="molecule type" value="Genomic_DNA"/>
</dbReference>
<sequence length="486" mass="51919">MSEALGRIVVMEDLATALDAVDAALGDLVARAFAGDVLRWLSDEDLLAVITAAARGGRHAEALLIEGAGQIEDRSTLPSKEAQIAGRYGCRNASELLQRATRLSSRTVGNLLTAGRAVLRRVAPSSGELLPAEYPAVRAELAAGRVGLDGLTAVVGPLQSVAMVAGAAAHLAADEELAACMRGEGADADPSPCADDLRSMATVWATYLDQDGAEPRETRALRKRSLTLGICRDNLVPVRGNVLPEVGAQLQLIFDSILNPKNDDSDTVPGGPWFTESTDDEPRIAQAETRTRAQRQHDAFATVLFKIAGSGALPSLGGAAPTLVVSVRAGDMTSGRGYAHIDGITEPVSLSFARHIGCSGSIQRVTSDERGRIIGIETSDRVFNGSQRKAIGLRDGGCVIPGCHVPVSWCEIHHVAEHAKGGPTHTDNGVLLCWYHHRTIDDGLWRVRMNRGIPEIRGPNWWDATGRWRPASTAPTRMRDRVSRRT</sequence>
<dbReference type="Gene3D" id="1.10.30.50">
    <property type="match status" value="1"/>
</dbReference>